<evidence type="ECO:0000256" key="2">
    <source>
        <dbReference type="ARBA" id="ARBA00004236"/>
    </source>
</evidence>
<dbReference type="Proteomes" id="UP000500938">
    <property type="component" value="Chromosome"/>
</dbReference>
<keyword evidence="12" id="KW-1185">Reference proteome</keyword>
<comment type="subcellular location">
    <subcellularLocation>
        <location evidence="2">Cell membrane</location>
    </subcellularLocation>
    <subcellularLocation>
        <location evidence="1">Membrane</location>
        <topology evidence="1">Single-pass membrane protein</topology>
    </subcellularLocation>
</comment>
<evidence type="ECO:0000256" key="1">
    <source>
        <dbReference type="ARBA" id="ARBA00004167"/>
    </source>
</evidence>
<dbReference type="GO" id="GO:0006417">
    <property type="term" value="P:regulation of translation"/>
    <property type="evidence" value="ECO:0007669"/>
    <property type="project" value="TreeGrafter"/>
</dbReference>
<dbReference type="KEGG" id="ggr:HKW67_21675"/>
<evidence type="ECO:0000256" key="6">
    <source>
        <dbReference type="ARBA" id="ARBA00023136"/>
    </source>
</evidence>
<evidence type="ECO:0000256" key="9">
    <source>
        <dbReference type="SAM" id="MobiDB-lite"/>
    </source>
</evidence>
<feature type="region of interest" description="Disordered" evidence="9">
    <location>
        <begin position="130"/>
        <end position="149"/>
    </location>
</feature>
<dbReference type="GO" id="GO:0016989">
    <property type="term" value="F:sigma factor antagonist activity"/>
    <property type="evidence" value="ECO:0007669"/>
    <property type="project" value="TreeGrafter"/>
</dbReference>
<dbReference type="PANTHER" id="PTHR37461">
    <property type="entry name" value="ANTI-SIGMA-K FACTOR RSKA"/>
    <property type="match status" value="1"/>
</dbReference>
<evidence type="ECO:0000256" key="8">
    <source>
        <dbReference type="ARBA" id="ARBA00030803"/>
    </source>
</evidence>
<evidence type="ECO:0000256" key="7">
    <source>
        <dbReference type="ARBA" id="ARBA00029829"/>
    </source>
</evidence>
<sequence>MNPMTPLTLEQLRDLAPLYALGMLDADERAVFDRGLQTPEFRDALERELVTHRAAAELMATAQPVAPPPGLKGRLMERIAAEKRATVVAPVEVELVIAPVVAPIETPREPVTDNVRELAMARRAEAADVAPKRADAVRQTPESRATRAVTPPTPTAIIELSARRTARTAWWTAGALGTALAASIVIAVDFRNQAAALEDRATQDDARIARTEAKLAEREKTLQTLLEGRGNVVLVNLNPAQPAGPGMQVFWNVREGKAVVNAYGLAPVASNRAYMLWMIRDGKPVPLKLFTPGDDGRAIVASVELPTTTSGITLLAVTEESSAGAEAPTMTPFLVGSVPTKGATQ</sequence>
<dbReference type="GO" id="GO:0005886">
    <property type="term" value="C:plasma membrane"/>
    <property type="evidence" value="ECO:0007669"/>
    <property type="project" value="UniProtKB-SubCell"/>
</dbReference>
<keyword evidence="4" id="KW-0812">Transmembrane</keyword>
<dbReference type="InterPro" id="IPR041916">
    <property type="entry name" value="Anti_sigma_zinc_sf"/>
</dbReference>
<name>A0A6M4IW64_9BACT</name>
<proteinExistence type="predicted"/>
<evidence type="ECO:0000256" key="4">
    <source>
        <dbReference type="ARBA" id="ARBA00022692"/>
    </source>
</evidence>
<protein>
    <recommendedName>
        <fullName evidence="8">Regulator of SigK</fullName>
    </recommendedName>
    <alternativeName>
        <fullName evidence="7">Sigma-K anti-sigma factor RskA</fullName>
    </alternativeName>
</protein>
<organism evidence="11 12">
    <name type="scientific">Gemmatimonas groenlandica</name>
    <dbReference type="NCBI Taxonomy" id="2732249"/>
    <lineage>
        <taxon>Bacteria</taxon>
        <taxon>Pseudomonadati</taxon>
        <taxon>Gemmatimonadota</taxon>
        <taxon>Gemmatimonadia</taxon>
        <taxon>Gemmatimonadales</taxon>
        <taxon>Gemmatimonadaceae</taxon>
        <taxon>Gemmatimonas</taxon>
    </lineage>
</organism>
<evidence type="ECO:0000256" key="3">
    <source>
        <dbReference type="ARBA" id="ARBA00022475"/>
    </source>
</evidence>
<dbReference type="Gene3D" id="1.10.10.1320">
    <property type="entry name" value="Anti-sigma factor, zinc-finger domain"/>
    <property type="match status" value="1"/>
</dbReference>
<reference evidence="11 12" key="1">
    <citation type="submission" date="2020-05" db="EMBL/GenBank/DDBJ databases">
        <title>Complete genome sequence of Gemmatimonas greenlandica TET16.</title>
        <authorList>
            <person name="Zeng Y."/>
        </authorList>
    </citation>
    <scope>NUCLEOTIDE SEQUENCE [LARGE SCALE GENOMIC DNA]</scope>
    <source>
        <strain evidence="11 12">TET16</strain>
    </source>
</reference>
<evidence type="ECO:0000256" key="5">
    <source>
        <dbReference type="ARBA" id="ARBA00022989"/>
    </source>
</evidence>
<evidence type="ECO:0000313" key="11">
    <source>
        <dbReference type="EMBL" id="QJR37949.1"/>
    </source>
</evidence>
<dbReference type="InterPro" id="IPR051474">
    <property type="entry name" value="Anti-sigma-K/W_factor"/>
</dbReference>
<accession>A0A6M4IW64</accession>
<dbReference type="AlphaFoldDB" id="A0A6M4IW64"/>
<dbReference type="PANTHER" id="PTHR37461:SF1">
    <property type="entry name" value="ANTI-SIGMA-K FACTOR RSKA"/>
    <property type="match status" value="1"/>
</dbReference>
<keyword evidence="5" id="KW-1133">Transmembrane helix</keyword>
<keyword evidence="6" id="KW-0472">Membrane</keyword>
<feature type="domain" description="Anti-sigma K factor RskA C-terminal" evidence="10">
    <location>
        <begin position="179"/>
        <end position="330"/>
    </location>
</feature>
<evidence type="ECO:0000313" key="12">
    <source>
        <dbReference type="Proteomes" id="UP000500938"/>
    </source>
</evidence>
<dbReference type="InterPro" id="IPR018764">
    <property type="entry name" value="RskA_C"/>
</dbReference>
<evidence type="ECO:0000259" key="10">
    <source>
        <dbReference type="Pfam" id="PF10099"/>
    </source>
</evidence>
<dbReference type="EMBL" id="CP053085">
    <property type="protein sequence ID" value="QJR37949.1"/>
    <property type="molecule type" value="Genomic_DNA"/>
</dbReference>
<dbReference type="Pfam" id="PF10099">
    <property type="entry name" value="RskA_C"/>
    <property type="match status" value="1"/>
</dbReference>
<gene>
    <name evidence="11" type="ORF">HKW67_21675</name>
</gene>
<keyword evidence="3" id="KW-1003">Cell membrane</keyword>